<protein>
    <submittedName>
        <fullName evidence="4">MT0933-like antitoxin protein</fullName>
    </submittedName>
</protein>
<sequence length="62" mass="6632">MADLDQQRTKDRLDSESKGAEVVQKRVEADKLGKSNGSESSSQVDDQGRAVSSDIHGEGGLE</sequence>
<evidence type="ECO:0000256" key="1">
    <source>
        <dbReference type="SAM" id="MobiDB-lite"/>
    </source>
</evidence>
<name>A0A0M3JMJ9_ANISI</name>
<evidence type="ECO:0000313" key="3">
    <source>
        <dbReference type="Proteomes" id="UP000267096"/>
    </source>
</evidence>
<dbReference type="AlphaFoldDB" id="A0A0M3JMJ9"/>
<feature type="compositionally biased region" description="Basic and acidic residues" evidence="1">
    <location>
        <begin position="1"/>
        <end position="33"/>
    </location>
</feature>
<organism evidence="4">
    <name type="scientific">Anisakis simplex</name>
    <name type="common">Herring worm</name>
    <dbReference type="NCBI Taxonomy" id="6269"/>
    <lineage>
        <taxon>Eukaryota</taxon>
        <taxon>Metazoa</taxon>
        <taxon>Ecdysozoa</taxon>
        <taxon>Nematoda</taxon>
        <taxon>Chromadorea</taxon>
        <taxon>Rhabditida</taxon>
        <taxon>Spirurina</taxon>
        <taxon>Ascaridomorpha</taxon>
        <taxon>Ascaridoidea</taxon>
        <taxon>Anisakidae</taxon>
        <taxon>Anisakis</taxon>
        <taxon>Anisakis simplex complex</taxon>
    </lineage>
</organism>
<feature type="region of interest" description="Disordered" evidence="1">
    <location>
        <begin position="1"/>
        <end position="62"/>
    </location>
</feature>
<evidence type="ECO:0000313" key="4">
    <source>
        <dbReference type="WBParaSite" id="ASIM_0000888601-mRNA-1"/>
    </source>
</evidence>
<reference evidence="4" key="1">
    <citation type="submission" date="2017-02" db="UniProtKB">
        <authorList>
            <consortium name="WormBaseParasite"/>
        </authorList>
    </citation>
    <scope>IDENTIFICATION</scope>
</reference>
<evidence type="ECO:0000313" key="2">
    <source>
        <dbReference type="EMBL" id="VDK33338.1"/>
    </source>
</evidence>
<dbReference type="EMBL" id="UYRR01024022">
    <property type="protein sequence ID" value="VDK33338.1"/>
    <property type="molecule type" value="Genomic_DNA"/>
</dbReference>
<gene>
    <name evidence="2" type="ORF">ASIM_LOCUS8636</name>
</gene>
<reference evidence="2 3" key="2">
    <citation type="submission" date="2018-11" db="EMBL/GenBank/DDBJ databases">
        <authorList>
            <consortium name="Pathogen Informatics"/>
        </authorList>
    </citation>
    <scope>NUCLEOTIDE SEQUENCE [LARGE SCALE GENOMIC DNA]</scope>
</reference>
<accession>A0A0M3JMJ9</accession>
<proteinExistence type="predicted"/>
<feature type="compositionally biased region" description="Polar residues" evidence="1">
    <location>
        <begin position="35"/>
        <end position="45"/>
    </location>
</feature>
<dbReference type="WBParaSite" id="ASIM_0000888601-mRNA-1">
    <property type="protein sequence ID" value="ASIM_0000888601-mRNA-1"/>
    <property type="gene ID" value="ASIM_0000888601"/>
</dbReference>
<dbReference type="Proteomes" id="UP000267096">
    <property type="component" value="Unassembled WGS sequence"/>
</dbReference>
<keyword evidence="3" id="KW-1185">Reference proteome</keyword>